<dbReference type="AlphaFoldDB" id="A0AA35YUH5"/>
<dbReference type="EMBL" id="OX465080">
    <property type="protein sequence ID" value="CAI9280336.1"/>
    <property type="molecule type" value="Genomic_DNA"/>
</dbReference>
<reference evidence="1" key="1">
    <citation type="submission" date="2023-04" db="EMBL/GenBank/DDBJ databases">
        <authorList>
            <person name="Vijverberg K."/>
            <person name="Xiong W."/>
            <person name="Schranz E."/>
        </authorList>
    </citation>
    <scope>NUCLEOTIDE SEQUENCE</scope>
</reference>
<name>A0AA35YUH5_LACSI</name>
<keyword evidence="2" id="KW-1185">Reference proteome</keyword>
<dbReference type="Proteomes" id="UP001177003">
    <property type="component" value="Chromosome 4"/>
</dbReference>
<evidence type="ECO:0000313" key="2">
    <source>
        <dbReference type="Proteomes" id="UP001177003"/>
    </source>
</evidence>
<evidence type="ECO:0000313" key="1">
    <source>
        <dbReference type="EMBL" id="CAI9280336.1"/>
    </source>
</evidence>
<organism evidence="1 2">
    <name type="scientific">Lactuca saligna</name>
    <name type="common">Willowleaf lettuce</name>
    <dbReference type="NCBI Taxonomy" id="75948"/>
    <lineage>
        <taxon>Eukaryota</taxon>
        <taxon>Viridiplantae</taxon>
        <taxon>Streptophyta</taxon>
        <taxon>Embryophyta</taxon>
        <taxon>Tracheophyta</taxon>
        <taxon>Spermatophyta</taxon>
        <taxon>Magnoliopsida</taxon>
        <taxon>eudicotyledons</taxon>
        <taxon>Gunneridae</taxon>
        <taxon>Pentapetalae</taxon>
        <taxon>asterids</taxon>
        <taxon>campanulids</taxon>
        <taxon>Asterales</taxon>
        <taxon>Asteraceae</taxon>
        <taxon>Cichorioideae</taxon>
        <taxon>Cichorieae</taxon>
        <taxon>Lactucinae</taxon>
        <taxon>Lactuca</taxon>
    </lineage>
</organism>
<sequence>MRQPNYTTQEILDCLGINEEELYEFIGLKHVHVELDISQEGMDPEGIIKEDIGIEGIGKEGMEQEGMDQEGMDQDGMGVQRMDQEGINDNGMGVQEIEQEGLIIEDMVRKPKLRKRKPLERIT</sequence>
<protein>
    <submittedName>
        <fullName evidence="1">Uncharacterized protein</fullName>
    </submittedName>
</protein>
<proteinExistence type="predicted"/>
<accession>A0AA35YUH5</accession>
<gene>
    <name evidence="1" type="ORF">LSALG_LOCUS20088</name>
</gene>